<keyword evidence="6" id="KW-1185">Reference proteome</keyword>
<dbReference type="Pfam" id="PF07719">
    <property type="entry name" value="TPR_2"/>
    <property type="match status" value="1"/>
</dbReference>
<gene>
    <name evidence="5" type="ORF">Q0590_36910</name>
</gene>
<evidence type="ECO:0000313" key="5">
    <source>
        <dbReference type="EMBL" id="MDO1451909.1"/>
    </source>
</evidence>
<dbReference type="RefSeq" id="WP_302042704.1">
    <property type="nucleotide sequence ID" value="NZ_JAUKPO010000118.1"/>
</dbReference>
<feature type="transmembrane region" description="Helical" evidence="4">
    <location>
        <begin position="363"/>
        <end position="382"/>
    </location>
</feature>
<keyword evidence="4" id="KW-0472">Membrane</keyword>
<feature type="repeat" description="TPR" evidence="3">
    <location>
        <begin position="171"/>
        <end position="204"/>
    </location>
</feature>
<dbReference type="InterPro" id="IPR011990">
    <property type="entry name" value="TPR-like_helical_dom_sf"/>
</dbReference>
<evidence type="ECO:0000313" key="6">
    <source>
        <dbReference type="Proteomes" id="UP001168528"/>
    </source>
</evidence>
<dbReference type="PROSITE" id="PS50005">
    <property type="entry name" value="TPR"/>
    <property type="match status" value="1"/>
</dbReference>
<dbReference type="SMART" id="SM00028">
    <property type="entry name" value="TPR"/>
    <property type="match status" value="6"/>
</dbReference>
<evidence type="ECO:0000256" key="1">
    <source>
        <dbReference type="ARBA" id="ARBA00022737"/>
    </source>
</evidence>
<protein>
    <submittedName>
        <fullName evidence="5">Tetratricopeptide repeat protein</fullName>
    </submittedName>
</protein>
<evidence type="ECO:0000256" key="3">
    <source>
        <dbReference type="PROSITE-ProRule" id="PRU00339"/>
    </source>
</evidence>
<keyword evidence="4" id="KW-0812">Transmembrane</keyword>
<dbReference type="InterPro" id="IPR019734">
    <property type="entry name" value="TPR_rpt"/>
</dbReference>
<dbReference type="Pfam" id="PF14559">
    <property type="entry name" value="TPR_19"/>
    <property type="match status" value="1"/>
</dbReference>
<organism evidence="5 6">
    <name type="scientific">Rhodocytophaga aerolata</name>
    <dbReference type="NCBI Taxonomy" id="455078"/>
    <lineage>
        <taxon>Bacteria</taxon>
        <taxon>Pseudomonadati</taxon>
        <taxon>Bacteroidota</taxon>
        <taxon>Cytophagia</taxon>
        <taxon>Cytophagales</taxon>
        <taxon>Rhodocytophagaceae</taxon>
        <taxon>Rhodocytophaga</taxon>
    </lineage>
</organism>
<dbReference type="Pfam" id="PF13432">
    <property type="entry name" value="TPR_16"/>
    <property type="match status" value="1"/>
</dbReference>
<comment type="caution">
    <text evidence="5">The sequence shown here is derived from an EMBL/GenBank/DDBJ whole genome shotgun (WGS) entry which is preliminary data.</text>
</comment>
<keyword evidence="4" id="KW-1133">Transmembrane helix</keyword>
<sequence>MDNSINRAQLLLQHKKYEEAEKLLKDLLHHTPNDVHLLALLAEAKIQQDKIQQADSLLDTAIGLSPDLGHLFYMKARIALQQQSYDEAEKHIRQATMLDASDADYFSVWASIKLARKQYAEALELANKALELDAQNLLGLNTRSTALLKLNQKESAFNTIEGALRADPTNAYTHANYGWGLLEKGDHKKALEHFKEALKNDPNSNYAQAGMVEALKANNLFYKLFLQYAFWIGNLTKNYQWGVIIGFYVGFRVLRSIAKNNEALQPFLIPLIVLLAFIAFSTWVITPISNLFLRLNAYGKHLLDNKEKMSSNFVGISFLVFLFGVITYFITSNDKFLTFAVFGFAMMLPYSTMFSAAKAKYSLIIYAGVMTLIGMGAIVNTFRTGEIFNVLTPVFIIGFVAFQWVANYLLIKEDNV</sequence>
<feature type="transmembrane region" description="Helical" evidence="4">
    <location>
        <begin position="267"/>
        <end position="293"/>
    </location>
</feature>
<evidence type="ECO:0000256" key="2">
    <source>
        <dbReference type="ARBA" id="ARBA00022803"/>
    </source>
</evidence>
<dbReference type="EMBL" id="JAUKPO010000118">
    <property type="protein sequence ID" value="MDO1451909.1"/>
    <property type="molecule type" value="Genomic_DNA"/>
</dbReference>
<dbReference type="Proteomes" id="UP001168528">
    <property type="component" value="Unassembled WGS sequence"/>
</dbReference>
<dbReference type="PANTHER" id="PTHR44943:SF8">
    <property type="entry name" value="TPR REPEAT-CONTAINING PROTEIN MJ0263"/>
    <property type="match status" value="1"/>
</dbReference>
<dbReference type="InterPro" id="IPR013105">
    <property type="entry name" value="TPR_2"/>
</dbReference>
<feature type="transmembrane region" description="Helical" evidence="4">
    <location>
        <begin position="336"/>
        <end position="356"/>
    </location>
</feature>
<dbReference type="InterPro" id="IPR051685">
    <property type="entry name" value="Ycf3/AcsC/BcsC/TPR_MFPF"/>
</dbReference>
<keyword evidence="2 3" id="KW-0802">TPR repeat</keyword>
<dbReference type="Gene3D" id="1.25.40.10">
    <property type="entry name" value="Tetratricopeptide repeat domain"/>
    <property type="match status" value="3"/>
</dbReference>
<reference evidence="5" key="1">
    <citation type="submission" date="2023-07" db="EMBL/GenBank/DDBJ databases">
        <title>The genome sequence of Rhodocytophaga aerolata KACC 12507.</title>
        <authorList>
            <person name="Zhang X."/>
        </authorList>
    </citation>
    <scope>NUCLEOTIDE SEQUENCE</scope>
    <source>
        <strain evidence="5">KACC 12507</strain>
    </source>
</reference>
<dbReference type="SUPFAM" id="SSF48452">
    <property type="entry name" value="TPR-like"/>
    <property type="match status" value="1"/>
</dbReference>
<accession>A0ABT8RIV2</accession>
<evidence type="ECO:0000256" key="4">
    <source>
        <dbReference type="SAM" id="Phobius"/>
    </source>
</evidence>
<proteinExistence type="predicted"/>
<keyword evidence="1" id="KW-0677">Repeat</keyword>
<name>A0ABT8RIV2_9BACT</name>
<feature type="transmembrane region" description="Helical" evidence="4">
    <location>
        <begin position="313"/>
        <end position="330"/>
    </location>
</feature>
<feature type="transmembrane region" description="Helical" evidence="4">
    <location>
        <begin position="388"/>
        <end position="411"/>
    </location>
</feature>
<dbReference type="PANTHER" id="PTHR44943">
    <property type="entry name" value="CELLULOSE SYNTHASE OPERON PROTEIN C"/>
    <property type="match status" value="1"/>
</dbReference>